<evidence type="ECO:0000313" key="3">
    <source>
        <dbReference type="Proteomes" id="UP001058514"/>
    </source>
</evidence>
<feature type="domain" description="Carrier" evidence="1">
    <location>
        <begin position="1"/>
        <end position="81"/>
    </location>
</feature>
<dbReference type="InterPro" id="IPR036736">
    <property type="entry name" value="ACP-like_sf"/>
</dbReference>
<dbReference type="Pfam" id="PF00550">
    <property type="entry name" value="PP-binding"/>
    <property type="match status" value="1"/>
</dbReference>
<name>A0ABY5WK04_9RHOB</name>
<dbReference type="InterPro" id="IPR009081">
    <property type="entry name" value="PP-bd_ACP"/>
</dbReference>
<accession>A0ABY5WK04</accession>
<proteinExistence type="predicted"/>
<protein>
    <submittedName>
        <fullName evidence="2">Acyl carrier protein</fullName>
    </submittedName>
</protein>
<evidence type="ECO:0000259" key="1">
    <source>
        <dbReference type="PROSITE" id="PS50075"/>
    </source>
</evidence>
<dbReference type="SUPFAM" id="SSF47336">
    <property type="entry name" value="ACP-like"/>
    <property type="match status" value="1"/>
</dbReference>
<dbReference type="Gene3D" id="1.10.1200.10">
    <property type="entry name" value="ACP-like"/>
    <property type="match status" value="1"/>
</dbReference>
<organism evidence="2 3">
    <name type="scientific">Leisingera aquaemixtae</name>
    <dbReference type="NCBI Taxonomy" id="1396826"/>
    <lineage>
        <taxon>Bacteria</taxon>
        <taxon>Pseudomonadati</taxon>
        <taxon>Pseudomonadota</taxon>
        <taxon>Alphaproteobacteria</taxon>
        <taxon>Rhodobacterales</taxon>
        <taxon>Roseobacteraceae</taxon>
        <taxon>Leisingera</taxon>
    </lineage>
</organism>
<gene>
    <name evidence="2" type="ORF">K3718_01730</name>
</gene>
<dbReference type="PROSITE" id="PS50075">
    <property type="entry name" value="CARRIER"/>
    <property type="match status" value="1"/>
</dbReference>
<evidence type="ECO:0000313" key="2">
    <source>
        <dbReference type="EMBL" id="UWQ41837.1"/>
    </source>
</evidence>
<dbReference type="RefSeq" id="WP_141891360.1">
    <property type="nucleotide sequence ID" value="NZ_CP041159.1"/>
</dbReference>
<dbReference type="EMBL" id="CP081051">
    <property type="protein sequence ID" value="UWQ41837.1"/>
    <property type="molecule type" value="Genomic_DNA"/>
</dbReference>
<reference evidence="2" key="1">
    <citation type="submission" date="2021-08" db="EMBL/GenBank/DDBJ databases">
        <authorList>
            <person name="Nwanade C."/>
            <person name="Wang M."/>
            <person name="Masoudi A."/>
            <person name="Yu Z."/>
            <person name="Liu J."/>
        </authorList>
    </citation>
    <scope>NUCLEOTIDE SEQUENCE</scope>
    <source>
        <strain evidence="2">S166</strain>
    </source>
</reference>
<keyword evidence="3" id="KW-1185">Reference proteome</keyword>
<sequence>MTMRQTIKSFICEELLADDIAVSDLEDDYDLLRNGVVDSLSLVRLVAWTGEAYGVPINEIEIAPEDLATVAKIEGFIARHTSVPA</sequence>
<dbReference type="Proteomes" id="UP001058514">
    <property type="component" value="Chromosome"/>
</dbReference>